<feature type="domain" description="D-alanyl-D-alanine carboxypeptidase-like core" evidence="1">
    <location>
        <begin position="200"/>
        <end position="314"/>
    </location>
</feature>
<dbReference type="PANTHER" id="PTHR34385">
    <property type="entry name" value="D-ALANYL-D-ALANINE CARBOXYPEPTIDASE"/>
    <property type="match status" value="1"/>
</dbReference>
<keyword evidence="2" id="KW-0121">Carboxypeptidase</keyword>
<dbReference type="InterPro" id="IPR009045">
    <property type="entry name" value="Zn_M74/Hedgehog-like"/>
</dbReference>
<accession>A0A6N2RI53</accession>
<proteinExistence type="predicted"/>
<protein>
    <submittedName>
        <fullName evidence="2">D-alanyl-D-alanine carboxypeptidase</fullName>
        <ecNumber evidence="2">3.4.16.4</ecNumber>
    </submittedName>
</protein>
<keyword evidence="2" id="KW-0378">Hydrolase</keyword>
<dbReference type="Gene3D" id="3.30.1380.10">
    <property type="match status" value="1"/>
</dbReference>
<dbReference type="EC" id="3.4.16.4" evidence="2"/>
<keyword evidence="2" id="KW-0645">Protease</keyword>
<evidence type="ECO:0000313" key="2">
    <source>
        <dbReference type="EMBL" id="VYS80536.1"/>
    </source>
</evidence>
<dbReference type="InterPro" id="IPR003709">
    <property type="entry name" value="VanY-like_core_dom"/>
</dbReference>
<sequence length="335" mass="39020">MANKSIRDLRRKKVKERKIKRRNNLIKVGICALLITGALNIDFKKSSDDFQIRKPIENRYAQANKKQENEVLKEELKNAKTQVATPIGFENVVISDGEKIDDDGYSDTMKSYVKSLKSQYCYQEPSDFTKTDVSINNNQYLEYFGTENSFSKIKINDEFYYVNKYGLGKLKDSENISVVKGVVFVNESNPLPKDFNPGVDSTSKKAFDTMLIDMQREGLDIKIASDFRMGQSEEKLVDQNNPDADMPYTSEHQTGTSFDFYTGQSKYSDKFKDTNEYKWLKENSYKYGFIQRYTKEKEEITGKKERCWEFRYVGVENAKSMYENDLSLEEYLKIK</sequence>
<dbReference type="SUPFAM" id="SSF55166">
    <property type="entry name" value="Hedgehog/DD-peptidase"/>
    <property type="match status" value="1"/>
</dbReference>
<name>A0A6N2RI53_9FIRM</name>
<dbReference type="EMBL" id="CACRSW010000004">
    <property type="protein sequence ID" value="VYS80536.1"/>
    <property type="molecule type" value="Genomic_DNA"/>
</dbReference>
<dbReference type="CDD" id="cd14852">
    <property type="entry name" value="LD-carboxypeptidase"/>
    <property type="match status" value="1"/>
</dbReference>
<dbReference type="Pfam" id="PF02557">
    <property type="entry name" value="VanY"/>
    <property type="match status" value="1"/>
</dbReference>
<dbReference type="AlphaFoldDB" id="A0A6N2RI53"/>
<dbReference type="GO" id="GO:0006508">
    <property type="term" value="P:proteolysis"/>
    <property type="evidence" value="ECO:0007669"/>
    <property type="project" value="InterPro"/>
</dbReference>
<dbReference type="InterPro" id="IPR058193">
    <property type="entry name" value="VanY/YodJ_core_dom"/>
</dbReference>
<gene>
    <name evidence="2" type="primary">vanYB</name>
    <name evidence="2" type="ORF">AVLFYP127_01404</name>
</gene>
<dbReference type="GO" id="GO:0009002">
    <property type="term" value="F:serine-type D-Ala-D-Ala carboxypeptidase activity"/>
    <property type="evidence" value="ECO:0007669"/>
    <property type="project" value="UniProtKB-EC"/>
</dbReference>
<dbReference type="InterPro" id="IPR052179">
    <property type="entry name" value="DD-CPase-like"/>
</dbReference>
<evidence type="ECO:0000259" key="1">
    <source>
        <dbReference type="Pfam" id="PF02557"/>
    </source>
</evidence>
<organism evidence="2">
    <name type="scientific">Anaerococcus vaginalis</name>
    <dbReference type="NCBI Taxonomy" id="33037"/>
    <lineage>
        <taxon>Bacteria</taxon>
        <taxon>Bacillati</taxon>
        <taxon>Bacillota</taxon>
        <taxon>Tissierellia</taxon>
        <taxon>Tissierellales</taxon>
        <taxon>Peptoniphilaceae</taxon>
        <taxon>Anaerococcus</taxon>
    </lineage>
</organism>
<reference evidence="2" key="1">
    <citation type="submission" date="2019-11" db="EMBL/GenBank/DDBJ databases">
        <authorList>
            <person name="Feng L."/>
        </authorList>
    </citation>
    <scope>NUCLEOTIDE SEQUENCE</scope>
    <source>
        <strain evidence="2">AvaginalisLFYP127</strain>
    </source>
</reference>
<dbReference type="RefSeq" id="WP_156328537.1">
    <property type="nucleotide sequence ID" value="NZ_CACRSW010000004.1"/>
</dbReference>
<dbReference type="PANTHER" id="PTHR34385:SF1">
    <property type="entry name" value="PEPTIDOGLYCAN L-ALANYL-D-GLUTAMATE ENDOPEPTIDASE CWLK"/>
    <property type="match status" value="1"/>
</dbReference>